<proteinExistence type="predicted"/>
<evidence type="ECO:0000313" key="3">
    <source>
        <dbReference type="Proteomes" id="UP000271925"/>
    </source>
</evidence>
<keyword evidence="3" id="KW-1185">Reference proteome</keyword>
<protein>
    <submittedName>
        <fullName evidence="2">Uncharacterized protein</fullName>
    </submittedName>
</protein>
<feature type="transmembrane region" description="Helical" evidence="1">
    <location>
        <begin position="47"/>
        <end position="65"/>
    </location>
</feature>
<keyword evidence="1" id="KW-0472">Membrane</keyword>
<dbReference type="Proteomes" id="UP000271925">
    <property type="component" value="Unassembled WGS sequence"/>
</dbReference>
<keyword evidence="1" id="KW-1133">Transmembrane helix</keyword>
<accession>A0A3P1BP70</accession>
<sequence>MKIDHFNYFIFHFKTLKQMIVWSGLGFLSAVIVIVCTAIFNSVLTSVSYHTSIGLVVAAAINWWVGTNLNSGEGRLLKDEETGEMIRFKRNHTLFWIPMQWWSVAFLLLAVSLIFKHN</sequence>
<name>A0A3P1BP70_9BACT</name>
<dbReference type="EMBL" id="RQJO01000009">
    <property type="protein sequence ID" value="RRB02835.1"/>
    <property type="molecule type" value="Genomic_DNA"/>
</dbReference>
<keyword evidence="1" id="KW-0812">Transmembrane</keyword>
<dbReference type="AlphaFoldDB" id="A0A3P1BP70"/>
<dbReference type="RefSeq" id="WP_124876998.1">
    <property type="nucleotide sequence ID" value="NZ_RQJO01000009.1"/>
</dbReference>
<feature type="transmembrane region" description="Helical" evidence="1">
    <location>
        <begin position="94"/>
        <end position="115"/>
    </location>
</feature>
<comment type="caution">
    <text evidence="2">The sequence shown here is derived from an EMBL/GenBank/DDBJ whole genome shotgun (WGS) entry which is preliminary data.</text>
</comment>
<feature type="transmembrane region" description="Helical" evidence="1">
    <location>
        <begin position="20"/>
        <end position="41"/>
    </location>
</feature>
<organism evidence="2 3">
    <name type="scientific">Larkinella rosea</name>
    <dbReference type="NCBI Taxonomy" id="2025312"/>
    <lineage>
        <taxon>Bacteria</taxon>
        <taxon>Pseudomonadati</taxon>
        <taxon>Bacteroidota</taxon>
        <taxon>Cytophagia</taxon>
        <taxon>Cytophagales</taxon>
        <taxon>Spirosomataceae</taxon>
        <taxon>Larkinella</taxon>
    </lineage>
</organism>
<evidence type="ECO:0000256" key="1">
    <source>
        <dbReference type="SAM" id="Phobius"/>
    </source>
</evidence>
<dbReference type="OrthoDB" id="769710at2"/>
<reference evidence="2 3" key="1">
    <citation type="submission" date="2018-11" db="EMBL/GenBank/DDBJ databases">
        <authorList>
            <person name="Zhou Z."/>
            <person name="Wang G."/>
        </authorList>
    </citation>
    <scope>NUCLEOTIDE SEQUENCE [LARGE SCALE GENOMIC DNA]</scope>
    <source>
        <strain evidence="2 3">KCTC52004</strain>
    </source>
</reference>
<evidence type="ECO:0000313" key="2">
    <source>
        <dbReference type="EMBL" id="RRB02835.1"/>
    </source>
</evidence>
<gene>
    <name evidence="2" type="ORF">EHT25_20570</name>
</gene>